<dbReference type="Gene3D" id="2.120.10.80">
    <property type="entry name" value="Kelch-type beta propeller"/>
    <property type="match status" value="2"/>
</dbReference>
<sequence>MGYVLLLFSFVSTGIAGEVNQKKLLDVKSSGKPVYALGVKTSGVLNKQIWLTLINEDFESGTIPSDWVVIDGNGDDATWQIYTTGSWHTDAMPGDSGSYIVGYDDDAAGSNPATEEELILPAVYSSDYDSMKLIYSFGYQNLSGYDTLAVRLRTFDGSSWSTWNNLVFYYTDLGSGNWDTLDLSSYLPAESVQVEFNWWDHRSSHWDWYVGLDNIQLLGHLSGGGAHDAAIVSLPSPPQYFAYTTYDVSALVRNTGDSTFTFGVHAEITDTLGSSEFFTKDTTVYDLLPDSSLLVVFGQHTFSLIDGMYYNYTVYVTTPDSNSLNDTLSKRLRVDFDVRADSVISPTPIVKKDNSYPVIVRYSADSADVNTWTFGTDFHADIFSGSTVFQKDTSRQVSPGSVFDMDFGNWTPATYGIFTLTSYCYNPYDYDFHNDTITTTILCTNWQLYFDSLPYRSMDHAVVYDGSNLFLLGGYDGSNSRSDLYIYSFAKGTWTAGASMPLDLCMFDAAVLGDTIYVPGGYSYSVANIVDTLFKYSISGNNWTSGPGTGDPAWFYACFAVNGKIYRIGGYDYSTSTYLNSTWEYDPQAGTWTKKSDIPYNVELMGRWLRNDTIFIAGGYDGNSPINTSAFYVVSGDTWIQDSSQFANLPFTLWGGASAIYKDTMYLFTGVDTSGNPTNRTLYYDDASNTWVEGGVLPYDAYRGDGLAITGQGNFDGLYFFGGSIGGFNPVDTISTTAEASTGIPRTENLFTPEVSIGKTI</sequence>
<dbReference type="Pfam" id="PF24681">
    <property type="entry name" value="Kelch_KLHDC2_KLHL20_DRC7"/>
    <property type="match status" value="1"/>
</dbReference>
<evidence type="ECO:0000256" key="1">
    <source>
        <dbReference type="ARBA" id="ARBA00022441"/>
    </source>
</evidence>
<dbReference type="SMART" id="SM00612">
    <property type="entry name" value="Kelch"/>
    <property type="match status" value="5"/>
</dbReference>
<proteinExistence type="predicted"/>
<evidence type="ECO:0000259" key="3">
    <source>
        <dbReference type="Pfam" id="PF07675"/>
    </source>
</evidence>
<dbReference type="InterPro" id="IPR006652">
    <property type="entry name" value="Kelch_1"/>
</dbReference>
<dbReference type="Proteomes" id="UP000885847">
    <property type="component" value="Unassembled WGS sequence"/>
</dbReference>
<dbReference type="AlphaFoldDB" id="A0A7C0VBW1"/>
<dbReference type="SUPFAM" id="SSF117281">
    <property type="entry name" value="Kelch motif"/>
    <property type="match status" value="1"/>
</dbReference>
<evidence type="ECO:0000313" key="4">
    <source>
        <dbReference type="EMBL" id="HDI82946.1"/>
    </source>
</evidence>
<comment type="caution">
    <text evidence="4">The sequence shown here is derived from an EMBL/GenBank/DDBJ whole genome shotgun (WGS) entry which is preliminary data.</text>
</comment>
<protein>
    <recommendedName>
        <fullName evidence="3">Cleaved adhesin domain-containing protein</fullName>
    </recommendedName>
</protein>
<dbReference type="InterPro" id="IPR015915">
    <property type="entry name" value="Kelch-typ_b-propeller"/>
</dbReference>
<gene>
    <name evidence="4" type="ORF">ENF18_04040</name>
</gene>
<organism evidence="4">
    <name type="scientific">candidate division WOR-3 bacterium</name>
    <dbReference type="NCBI Taxonomy" id="2052148"/>
    <lineage>
        <taxon>Bacteria</taxon>
        <taxon>Bacteria division WOR-3</taxon>
    </lineage>
</organism>
<keyword evidence="2" id="KW-0677">Repeat</keyword>
<dbReference type="PANTHER" id="PTHR45632">
    <property type="entry name" value="LD33804P"/>
    <property type="match status" value="1"/>
</dbReference>
<keyword evidence="1" id="KW-0880">Kelch repeat</keyword>
<dbReference type="InterPro" id="IPR011628">
    <property type="entry name" value="Cleaved_adhesin"/>
</dbReference>
<accession>A0A7C0VBW1</accession>
<feature type="domain" description="Cleaved adhesin" evidence="3">
    <location>
        <begin position="52"/>
        <end position="152"/>
    </location>
</feature>
<dbReference type="Gene3D" id="2.60.120.200">
    <property type="match status" value="1"/>
</dbReference>
<dbReference type="EMBL" id="DQWE01000193">
    <property type="protein sequence ID" value="HDI82946.1"/>
    <property type="molecule type" value="Genomic_DNA"/>
</dbReference>
<reference evidence="4" key="1">
    <citation type="journal article" date="2020" name="mSystems">
        <title>Genome- and Community-Level Interaction Insights into Carbon Utilization and Element Cycling Functions of Hydrothermarchaeota in Hydrothermal Sediment.</title>
        <authorList>
            <person name="Zhou Z."/>
            <person name="Liu Y."/>
            <person name="Xu W."/>
            <person name="Pan J."/>
            <person name="Luo Z.H."/>
            <person name="Li M."/>
        </authorList>
    </citation>
    <scope>NUCLEOTIDE SEQUENCE [LARGE SCALE GENOMIC DNA]</scope>
    <source>
        <strain evidence="4">HyVt-102</strain>
    </source>
</reference>
<dbReference type="PANTHER" id="PTHR45632:SF3">
    <property type="entry name" value="KELCH-LIKE PROTEIN 32"/>
    <property type="match status" value="1"/>
</dbReference>
<evidence type="ECO:0000256" key="2">
    <source>
        <dbReference type="ARBA" id="ARBA00022737"/>
    </source>
</evidence>
<dbReference type="Pfam" id="PF07675">
    <property type="entry name" value="Cleaved_Adhesin"/>
    <property type="match status" value="1"/>
</dbReference>
<feature type="non-terminal residue" evidence="4">
    <location>
        <position position="761"/>
    </location>
</feature>
<name>A0A7C0VBW1_UNCW3</name>